<dbReference type="InterPro" id="IPR045863">
    <property type="entry name" value="CorA_TM1_TM2"/>
</dbReference>
<keyword evidence="7" id="KW-1185">Reference proteome</keyword>
<sequence length="552" mass="63652">MADKDTWWTSCPEGREEEYREMQAKTRKYAERARETLRRGLLNIPGGYDSFCSSLESYPKYLWINDEYDGIIRSNVIQLCGDTPFPIFAEGATQERLMSATTTPQPDEKRRRIIIVEDMNRRTAELLGVRLNIPTEFFFAHCNPGRLHLSVVNGASAPQLDHYWRVYLPGIRWVLGPLNEDEHSGEWMVEAGSSYRKSNALLIGPKGCDGLHIDANEYVSYWATEYENESWTIVLLVDPKKRTLRRENDGKSTLKANSPRLDPGRFATEVLPSATENPVTQAENRSMYESLGSAHADVAIEHDYRPISGTAFVRNLVRAVWEESIYRTEAEINDKLYEDRFQYGFYRDVKQTYTENDRNAQSYHSLIQKRIEVQFWREELKRTTYAFSMDIDYQRSQPQLPTKLTEARESRIWARLHEKLATMESTISNHTEAFSARAALEVSFAAYRQAEESKHQTREANEQTTIANRHARSAGQLTKIATIIVPCTFVASIFSMGGSFAAGEHLFFVYWAISVPITAALLAWVLHKDIKEMWHKWRGHQNKEEKQADKMA</sequence>
<feature type="transmembrane region" description="Helical" evidence="5">
    <location>
        <begin position="508"/>
        <end position="526"/>
    </location>
</feature>
<protein>
    <submittedName>
        <fullName evidence="6">Uncharacterized protein</fullName>
    </submittedName>
</protein>
<dbReference type="Gene3D" id="1.20.58.340">
    <property type="entry name" value="Magnesium transport protein CorA, transmembrane region"/>
    <property type="match status" value="1"/>
</dbReference>
<evidence type="ECO:0000313" key="7">
    <source>
        <dbReference type="Proteomes" id="UP000193240"/>
    </source>
</evidence>
<reference evidence="6 7" key="1">
    <citation type="journal article" date="2017" name="Genome Announc.">
        <title>Genome sequence of the saprophytic ascomycete Epicoccum nigrum ICMP 19927 strain isolated from New Zealand.</title>
        <authorList>
            <person name="Fokin M."/>
            <person name="Fleetwood D."/>
            <person name="Weir B.S."/>
            <person name="Villas-Boas S.G."/>
        </authorList>
    </citation>
    <scope>NUCLEOTIDE SEQUENCE [LARGE SCALE GENOMIC DNA]</scope>
    <source>
        <strain evidence="6 7">ICMP 19927</strain>
    </source>
</reference>
<feature type="transmembrane region" description="Helical" evidence="5">
    <location>
        <begin position="480"/>
        <end position="502"/>
    </location>
</feature>
<dbReference type="STRING" id="105696.A0A1Y2LLK5"/>
<dbReference type="EMBL" id="KZ107856">
    <property type="protein sequence ID" value="OSS44695.1"/>
    <property type="molecule type" value="Genomic_DNA"/>
</dbReference>
<evidence type="ECO:0000313" key="6">
    <source>
        <dbReference type="EMBL" id="OSS44695.1"/>
    </source>
</evidence>
<dbReference type="InParanoid" id="A0A1Y2LLK5"/>
<keyword evidence="3 5" id="KW-1133">Transmembrane helix</keyword>
<proteinExistence type="predicted"/>
<evidence type="ECO:0000256" key="2">
    <source>
        <dbReference type="ARBA" id="ARBA00022692"/>
    </source>
</evidence>
<organism evidence="6 7">
    <name type="scientific">Epicoccum nigrum</name>
    <name type="common">Soil fungus</name>
    <name type="synonym">Epicoccum purpurascens</name>
    <dbReference type="NCBI Taxonomy" id="105696"/>
    <lineage>
        <taxon>Eukaryota</taxon>
        <taxon>Fungi</taxon>
        <taxon>Dikarya</taxon>
        <taxon>Ascomycota</taxon>
        <taxon>Pezizomycotina</taxon>
        <taxon>Dothideomycetes</taxon>
        <taxon>Pleosporomycetidae</taxon>
        <taxon>Pleosporales</taxon>
        <taxon>Pleosporineae</taxon>
        <taxon>Didymellaceae</taxon>
        <taxon>Epicoccum</taxon>
    </lineage>
</organism>
<dbReference type="GO" id="GO:0016020">
    <property type="term" value="C:membrane"/>
    <property type="evidence" value="ECO:0007669"/>
    <property type="project" value="UniProtKB-SubCell"/>
</dbReference>
<dbReference type="AlphaFoldDB" id="A0A1Y2LLK5"/>
<dbReference type="OMA" id="VPCTFVA"/>
<keyword evidence="4 5" id="KW-0472">Membrane</keyword>
<gene>
    <name evidence="6" type="ORF">B5807_10754</name>
</gene>
<evidence type="ECO:0000256" key="3">
    <source>
        <dbReference type="ARBA" id="ARBA00022989"/>
    </source>
</evidence>
<accession>A0A1Y2LLK5</accession>
<keyword evidence="2 5" id="KW-0812">Transmembrane</keyword>
<comment type="subcellular location">
    <subcellularLocation>
        <location evidence="1">Membrane</location>
        <topology evidence="1">Multi-pass membrane protein</topology>
    </subcellularLocation>
</comment>
<dbReference type="Proteomes" id="UP000193240">
    <property type="component" value="Unassembled WGS sequence"/>
</dbReference>
<name>A0A1Y2LLK5_EPING</name>
<dbReference type="SUPFAM" id="SSF144083">
    <property type="entry name" value="Magnesium transport protein CorA, transmembrane region"/>
    <property type="match status" value="1"/>
</dbReference>
<evidence type="ECO:0000256" key="1">
    <source>
        <dbReference type="ARBA" id="ARBA00004141"/>
    </source>
</evidence>
<evidence type="ECO:0000256" key="5">
    <source>
        <dbReference type="SAM" id="Phobius"/>
    </source>
</evidence>
<evidence type="ECO:0000256" key="4">
    <source>
        <dbReference type="ARBA" id="ARBA00023136"/>
    </source>
</evidence>